<evidence type="ECO:0000256" key="2">
    <source>
        <dbReference type="SAM" id="MobiDB-lite"/>
    </source>
</evidence>
<protein>
    <submittedName>
        <fullName evidence="4">Spy/CpxP family protein refolding chaperone</fullName>
    </submittedName>
</protein>
<gene>
    <name evidence="4" type="ORF">BJP36_01260</name>
</gene>
<feature type="region of interest" description="Disordered" evidence="2">
    <location>
        <begin position="104"/>
        <end position="134"/>
    </location>
</feature>
<evidence type="ECO:0000313" key="4">
    <source>
        <dbReference type="EMBL" id="AOY78722.1"/>
    </source>
</evidence>
<feature type="signal peptide" evidence="3">
    <location>
        <begin position="1"/>
        <end position="26"/>
    </location>
</feature>
<keyword evidence="1" id="KW-0175">Coiled coil</keyword>
<name>A0A1D9FTN6_MOOP1</name>
<organism evidence="4 5">
    <name type="scientific">Moorena producens (strain JHB)</name>
    <dbReference type="NCBI Taxonomy" id="1454205"/>
    <lineage>
        <taxon>Bacteria</taxon>
        <taxon>Bacillati</taxon>
        <taxon>Cyanobacteriota</taxon>
        <taxon>Cyanophyceae</taxon>
        <taxon>Coleofasciculales</taxon>
        <taxon>Coleofasciculaceae</taxon>
        <taxon>Moorena</taxon>
    </lineage>
</organism>
<evidence type="ECO:0000256" key="1">
    <source>
        <dbReference type="SAM" id="Coils"/>
    </source>
</evidence>
<dbReference type="InterPro" id="IPR012899">
    <property type="entry name" value="LTXXQ"/>
</dbReference>
<accession>A0A1D9FTN6</accession>
<dbReference type="AlphaFoldDB" id="A0A1D9FTN6"/>
<dbReference type="EMBL" id="CP017708">
    <property type="protein sequence ID" value="AOY78722.1"/>
    <property type="molecule type" value="Genomic_DNA"/>
</dbReference>
<proteinExistence type="predicted"/>
<feature type="chain" id="PRO_5009441617" evidence="3">
    <location>
        <begin position="27"/>
        <end position="134"/>
    </location>
</feature>
<evidence type="ECO:0000313" key="5">
    <source>
        <dbReference type="Proteomes" id="UP000176944"/>
    </source>
</evidence>
<evidence type="ECO:0000256" key="3">
    <source>
        <dbReference type="SAM" id="SignalP"/>
    </source>
</evidence>
<dbReference type="Pfam" id="PF07813">
    <property type="entry name" value="LTXXQ"/>
    <property type="match status" value="1"/>
</dbReference>
<reference evidence="5" key="1">
    <citation type="submission" date="2016-10" db="EMBL/GenBank/DDBJ databases">
        <title>Comparative genomics uncovers the prolific and rare metabolic potential of the cyanobacterial genus Moorea.</title>
        <authorList>
            <person name="Leao T."/>
            <person name="Castelao G."/>
            <person name="Korobeynikov A."/>
            <person name="Monroe E.A."/>
            <person name="Podell S."/>
            <person name="Glukhov E."/>
            <person name="Allen E."/>
            <person name="Gerwick W.H."/>
            <person name="Gerwick L."/>
        </authorList>
    </citation>
    <scope>NUCLEOTIDE SEQUENCE [LARGE SCALE GENOMIC DNA]</scope>
    <source>
        <strain evidence="5">JHB</strain>
    </source>
</reference>
<dbReference type="GO" id="GO:0042597">
    <property type="term" value="C:periplasmic space"/>
    <property type="evidence" value="ECO:0007669"/>
    <property type="project" value="InterPro"/>
</dbReference>
<keyword evidence="3" id="KW-0732">Signal</keyword>
<dbReference type="Proteomes" id="UP000176944">
    <property type="component" value="Chromosome"/>
</dbReference>
<feature type="coiled-coil region" evidence="1">
    <location>
        <begin position="36"/>
        <end position="92"/>
    </location>
</feature>
<dbReference type="Gene3D" id="1.20.120.1490">
    <property type="match status" value="1"/>
</dbReference>
<sequence length="134" mass="15908">MNIKRFSLFAGIAAITLTTFPMAVNAEGMPPFLSKLNLTNQQKEQFENIRNNTESKIEDILTPEQQRRFQTIKTLRRQLREAREGMNLSQEQRDQMREIHKSAREDMRGILTEEQRQQIRQEMRSRRGKRGFGR</sequence>
<feature type="compositionally biased region" description="Basic and acidic residues" evidence="2">
    <location>
        <begin position="104"/>
        <end position="125"/>
    </location>
</feature>